<reference evidence="11 12" key="1">
    <citation type="journal article" date="2022" name="Res Sq">
        <title>Evolution of multicellular longitudinally dividing oral cavity symbionts (Neisseriaceae).</title>
        <authorList>
            <person name="Nyongesa S."/>
            <person name="Weber P."/>
            <person name="Bernet E."/>
            <person name="Pullido F."/>
            <person name="Nieckarz M."/>
            <person name="Delaby M."/>
            <person name="Nieves C."/>
            <person name="Viehboeck T."/>
            <person name="Krause N."/>
            <person name="Rivera-Millot A."/>
            <person name="Nakamura A."/>
            <person name="Vischer N."/>
            <person name="VanNieuwenhze M."/>
            <person name="Brun Y."/>
            <person name="Cava F."/>
            <person name="Bulgheresi S."/>
            <person name="Veyrier F."/>
        </authorList>
    </citation>
    <scope>NUCLEOTIDE SEQUENCE [LARGE SCALE GENOMIC DNA]</scope>
    <source>
        <strain evidence="11 12">SN4</strain>
    </source>
</reference>
<dbReference type="EMBL" id="CP091511">
    <property type="protein sequence ID" value="UOO90736.1"/>
    <property type="molecule type" value="Genomic_DNA"/>
</dbReference>
<keyword evidence="7 10" id="KW-0456">Lyase</keyword>
<dbReference type="GO" id="GO:0004014">
    <property type="term" value="F:adenosylmethionine decarboxylase activity"/>
    <property type="evidence" value="ECO:0007669"/>
    <property type="project" value="UniProtKB-EC"/>
</dbReference>
<sequence length="128" mass="13680">MQAMGQHCLFDVYGIDSAWARDAVQIEALLRRAAVAAEATILGSHFHTFGGEGGVTGVLLLAESHLSIHTWPENAYAAIDIFMCGHHRIEAALQLLRAELQAEHSHSTVLSRGALVSESAHAVVGGKE</sequence>
<comment type="catalytic activity">
    <reaction evidence="10">
        <text>S-adenosyl-L-methionine + H(+) = S-adenosyl 3-(methylsulfanyl)propylamine + CO2</text>
        <dbReference type="Rhea" id="RHEA:15981"/>
        <dbReference type="ChEBI" id="CHEBI:15378"/>
        <dbReference type="ChEBI" id="CHEBI:16526"/>
        <dbReference type="ChEBI" id="CHEBI:57443"/>
        <dbReference type="ChEBI" id="CHEBI:59789"/>
        <dbReference type="EC" id="4.1.1.50"/>
    </reaction>
</comment>
<feature type="chain" id="PRO_5044911430" description="S-adenosylmethionine decarboxylase beta chain" evidence="10">
    <location>
        <begin position="1"/>
        <end position="63"/>
    </location>
</feature>
<feature type="chain" id="PRO_5044911429" description="S-adenosylmethionine decarboxylase alpha chain" evidence="10">
    <location>
        <begin position="64"/>
        <end position="128"/>
    </location>
</feature>
<dbReference type="PANTHER" id="PTHR33866">
    <property type="entry name" value="S-ADENOSYLMETHIONINE DECARBOXYLASE PROENZYME"/>
    <property type="match status" value="1"/>
</dbReference>
<evidence type="ECO:0000256" key="6">
    <source>
        <dbReference type="ARBA" id="ARBA00023145"/>
    </source>
</evidence>
<organism evidence="11 12">
    <name type="scientific">Vitreoscilla massiliensis</name>
    <dbReference type="NCBI Taxonomy" id="1689272"/>
    <lineage>
        <taxon>Bacteria</taxon>
        <taxon>Pseudomonadati</taxon>
        <taxon>Pseudomonadota</taxon>
        <taxon>Betaproteobacteria</taxon>
        <taxon>Neisseriales</taxon>
        <taxon>Neisseriaceae</taxon>
        <taxon>Vitreoscilla</taxon>
    </lineage>
</organism>
<dbReference type="RefSeq" id="WP_058305057.1">
    <property type="nucleotide sequence ID" value="NZ_CABKVG010000005.1"/>
</dbReference>
<gene>
    <name evidence="11" type="primary">speD</name>
    <name evidence="10" type="synonym">speH</name>
    <name evidence="11" type="ORF">LVJ82_07145</name>
</gene>
<evidence type="ECO:0000256" key="9">
    <source>
        <dbReference type="ARBA" id="ARBA00023317"/>
    </source>
</evidence>
<dbReference type="Gene3D" id="3.30.160.750">
    <property type="match status" value="1"/>
</dbReference>
<keyword evidence="12" id="KW-1185">Reference proteome</keyword>
<comment type="pathway">
    <text evidence="10">Amine and polyamine biosynthesis; S-adenosylmethioninamine biosynthesis; S-adenosylmethioninamine from S-adenosyl-L-methionine: step 1/1.</text>
</comment>
<evidence type="ECO:0000256" key="4">
    <source>
        <dbReference type="ARBA" id="ARBA00023066"/>
    </source>
</evidence>
<dbReference type="InterPro" id="IPR042284">
    <property type="entry name" value="AdoMetDC_N"/>
</dbReference>
<keyword evidence="9 10" id="KW-0670">Pyruvate</keyword>
<evidence type="ECO:0000256" key="1">
    <source>
        <dbReference type="ARBA" id="ARBA00022691"/>
    </source>
</evidence>
<evidence type="ECO:0000256" key="3">
    <source>
        <dbReference type="ARBA" id="ARBA00022813"/>
    </source>
</evidence>
<evidence type="ECO:0000256" key="7">
    <source>
        <dbReference type="ARBA" id="ARBA00023239"/>
    </source>
</evidence>
<evidence type="ECO:0000313" key="12">
    <source>
        <dbReference type="Proteomes" id="UP000832011"/>
    </source>
</evidence>
<keyword evidence="1 10" id="KW-0949">S-adenosyl-L-methionine</keyword>
<dbReference type="InterPro" id="IPR016067">
    <property type="entry name" value="S-AdoMet_deCO2ase_core"/>
</dbReference>
<proteinExistence type="inferred from homology"/>
<keyword evidence="2 10" id="KW-0210">Decarboxylase</keyword>
<keyword evidence="4 10" id="KW-0745">Spermidine biosynthesis</keyword>
<evidence type="ECO:0000256" key="2">
    <source>
        <dbReference type="ARBA" id="ARBA00022793"/>
    </source>
</evidence>
<feature type="site" description="Cleavage (non-hydrolytic); by autolysis" evidence="10">
    <location>
        <begin position="63"/>
        <end position="64"/>
    </location>
</feature>
<dbReference type="Gene3D" id="3.30.360.110">
    <property type="entry name" value="S-adenosylmethionine decarboxylase domain"/>
    <property type="match status" value="1"/>
</dbReference>
<keyword evidence="5 10" id="KW-0620">Polyamine biosynthesis</keyword>
<dbReference type="Pfam" id="PF02675">
    <property type="entry name" value="AdoMet_dc"/>
    <property type="match status" value="1"/>
</dbReference>
<dbReference type="SUPFAM" id="SSF56276">
    <property type="entry name" value="S-adenosylmethionine decarboxylase"/>
    <property type="match status" value="1"/>
</dbReference>
<name>A0ABY4E4R3_9NEIS</name>
<feature type="active site" description="Proton acceptor; for processing activity" evidence="10">
    <location>
        <position position="69"/>
    </location>
</feature>
<comment type="PTM">
    <text evidence="10">Is synthesized initially as an inactive proenzyme. Formation of the active enzyme involves a self-maturation process in which the active site pyruvoyl group is generated from an internal serine residue via an autocatalytic post-translational modification. Two non-identical subunits are generated from the proenzyme in this reaction, and the pyruvate is formed at the N-terminus of the alpha chain, which is derived from the carboxyl end of the proenzyme. The post-translation cleavage follows an unusual pathway, termed non-hydrolytic serinolysis, in which the side chain hydroxyl group of the serine supplies its oxygen atom to form the C-terminus of the beta chain, while the remainder of the serine residue undergoes an oxidative deamination to produce ammonia and the pyruvoyl group blocking the N-terminus of the alpha chain.</text>
</comment>
<feature type="modified residue" description="Pyruvic acid (Ser); by autocatalysis" evidence="10">
    <location>
        <position position="64"/>
    </location>
</feature>
<comment type="function">
    <text evidence="10">Catalyzes the decarboxylation of S-adenosylmethionine to S-adenosylmethioninamine (dcAdoMet), the propylamine donor required for the synthesis of the polyamines spermine and spermidine from the diamine putrescine.</text>
</comment>
<accession>A0ABY4E4R3</accession>
<keyword evidence="6 10" id="KW-0865">Zymogen</keyword>
<comment type="similarity">
    <text evidence="10">Belongs to the prokaryotic AdoMetDC family. Type 1 subfamily.</text>
</comment>
<feature type="active site" description="Schiff-base intermediate with substrate; via pyruvic acid" evidence="10">
    <location>
        <position position="64"/>
    </location>
</feature>
<evidence type="ECO:0000313" key="11">
    <source>
        <dbReference type="EMBL" id="UOO90736.1"/>
    </source>
</evidence>
<comment type="cofactor">
    <cofactor evidence="10">
        <name>pyruvate</name>
        <dbReference type="ChEBI" id="CHEBI:15361"/>
    </cofactor>
    <text evidence="10">Binds 1 pyruvoyl group covalently per subunit.</text>
</comment>
<dbReference type="Proteomes" id="UP000832011">
    <property type="component" value="Chromosome"/>
</dbReference>
<evidence type="ECO:0000256" key="10">
    <source>
        <dbReference type="HAMAP-Rule" id="MF_00464"/>
    </source>
</evidence>
<comment type="subunit">
    <text evidence="10">Heterotetramer of two alpha and two beta chains arranged as a dimer of alpha/beta heterodimers.</text>
</comment>
<protein>
    <recommendedName>
        <fullName evidence="10">S-adenosylmethionine decarboxylase proenzyme</fullName>
        <shortName evidence="10">AdoMetDC</shortName>
        <shortName evidence="10">SAMDC</shortName>
        <ecNumber evidence="10">4.1.1.50</ecNumber>
    </recommendedName>
    <component>
        <recommendedName>
            <fullName evidence="10">S-adenosylmethionine decarboxylase beta chain</fullName>
        </recommendedName>
    </component>
    <component>
        <recommendedName>
            <fullName evidence="10">S-adenosylmethionine decarboxylase alpha chain</fullName>
        </recommendedName>
    </component>
</protein>
<evidence type="ECO:0000256" key="5">
    <source>
        <dbReference type="ARBA" id="ARBA00023115"/>
    </source>
</evidence>
<dbReference type="EC" id="4.1.1.50" evidence="10"/>
<feature type="active site" description="Proton donor; for catalytic activity" evidence="10">
    <location>
        <position position="84"/>
    </location>
</feature>
<dbReference type="NCBIfam" id="TIGR03330">
    <property type="entry name" value="SAM_DCase_Bsu"/>
    <property type="match status" value="1"/>
</dbReference>
<dbReference type="PANTHER" id="PTHR33866:SF2">
    <property type="entry name" value="S-ADENOSYLMETHIONINE DECARBOXYLASE PROENZYME"/>
    <property type="match status" value="1"/>
</dbReference>
<dbReference type="InterPro" id="IPR003826">
    <property type="entry name" value="AdoMetDC_fam_prok"/>
</dbReference>
<keyword evidence="3 10" id="KW-0068">Autocatalytic cleavage</keyword>
<evidence type="ECO:0000256" key="8">
    <source>
        <dbReference type="ARBA" id="ARBA00023270"/>
    </source>
</evidence>
<dbReference type="HAMAP" id="MF_00464">
    <property type="entry name" value="AdoMetDC_1"/>
    <property type="match status" value="1"/>
</dbReference>
<dbReference type="InterPro" id="IPR017716">
    <property type="entry name" value="S-AdoMet_deCOase_pro-enz"/>
</dbReference>
<keyword evidence="8 10" id="KW-0704">Schiff base</keyword>
<dbReference type="InterPro" id="IPR042286">
    <property type="entry name" value="AdoMetDC_C"/>
</dbReference>